<evidence type="ECO:0008006" key="4">
    <source>
        <dbReference type="Google" id="ProtNLM"/>
    </source>
</evidence>
<dbReference type="EMBL" id="CAJNYT010003416">
    <property type="protein sequence ID" value="CAF3560387.1"/>
    <property type="molecule type" value="Genomic_DNA"/>
</dbReference>
<keyword evidence="1" id="KW-0732">Signal</keyword>
<reference evidence="2" key="1">
    <citation type="submission" date="2021-02" db="EMBL/GenBank/DDBJ databases">
        <authorList>
            <person name="Nowell W R."/>
        </authorList>
    </citation>
    <scope>NUCLEOTIDE SEQUENCE</scope>
</reference>
<name>A0A818KHC6_9BILA</name>
<proteinExistence type="predicted"/>
<feature type="signal peptide" evidence="1">
    <location>
        <begin position="1"/>
        <end position="23"/>
    </location>
</feature>
<protein>
    <recommendedName>
        <fullName evidence="4">SH3 domain-containing protein</fullName>
    </recommendedName>
</protein>
<accession>A0A818KHC6</accession>
<evidence type="ECO:0000313" key="3">
    <source>
        <dbReference type="Proteomes" id="UP000663872"/>
    </source>
</evidence>
<evidence type="ECO:0000313" key="2">
    <source>
        <dbReference type="EMBL" id="CAF3560387.1"/>
    </source>
</evidence>
<evidence type="ECO:0000256" key="1">
    <source>
        <dbReference type="SAM" id="SignalP"/>
    </source>
</evidence>
<organism evidence="2 3">
    <name type="scientific">Rotaria socialis</name>
    <dbReference type="NCBI Taxonomy" id="392032"/>
    <lineage>
        <taxon>Eukaryota</taxon>
        <taxon>Metazoa</taxon>
        <taxon>Spiralia</taxon>
        <taxon>Gnathifera</taxon>
        <taxon>Rotifera</taxon>
        <taxon>Eurotatoria</taxon>
        <taxon>Bdelloidea</taxon>
        <taxon>Philodinida</taxon>
        <taxon>Philodinidae</taxon>
        <taxon>Rotaria</taxon>
    </lineage>
</organism>
<gene>
    <name evidence="2" type="ORF">GRG538_LOCUS20698</name>
</gene>
<feature type="chain" id="PRO_5032626757" description="SH3 domain-containing protein" evidence="1">
    <location>
        <begin position="24"/>
        <end position="97"/>
    </location>
</feature>
<dbReference type="AlphaFoldDB" id="A0A818KHC6"/>
<comment type="caution">
    <text evidence="2">The sequence shown here is derived from an EMBL/GenBank/DDBJ whole genome shotgun (WGS) entry which is preliminary data.</text>
</comment>
<sequence length="97" mass="10717">MTMNCHLLQALLLLCMVSYTCQATNAITCHKTGPMKKHPSSTSGIINYVNYGMSFPCNCYISGRDAGKNVQWFRVNLDKGAYGYISSIYCSGDVKLC</sequence>
<dbReference type="Proteomes" id="UP000663872">
    <property type="component" value="Unassembled WGS sequence"/>
</dbReference>